<name>A0A2P2PEV2_RHIMU</name>
<keyword evidence="1" id="KW-1133">Transmembrane helix</keyword>
<feature type="transmembrane region" description="Helical" evidence="1">
    <location>
        <begin position="26"/>
        <end position="46"/>
    </location>
</feature>
<evidence type="ECO:0000256" key="1">
    <source>
        <dbReference type="SAM" id="Phobius"/>
    </source>
</evidence>
<evidence type="ECO:0000313" key="2">
    <source>
        <dbReference type="EMBL" id="MBX53199.1"/>
    </source>
</evidence>
<reference evidence="2" key="1">
    <citation type="submission" date="2018-02" db="EMBL/GenBank/DDBJ databases">
        <title>Rhizophora mucronata_Transcriptome.</title>
        <authorList>
            <person name="Meera S.P."/>
            <person name="Sreeshan A."/>
            <person name="Augustine A."/>
        </authorList>
    </citation>
    <scope>NUCLEOTIDE SEQUENCE</scope>
    <source>
        <tissue evidence="2">Leaf</tissue>
    </source>
</reference>
<sequence>MSENRNIFTENIENPNNTESFNNVKFFFFTVLLQICFLCFSSRVMGPWWKL</sequence>
<dbReference type="AlphaFoldDB" id="A0A2P2PEV2"/>
<protein>
    <submittedName>
        <fullName evidence="2">Uncharacterized protein</fullName>
    </submittedName>
</protein>
<keyword evidence="1" id="KW-0472">Membrane</keyword>
<accession>A0A2P2PEV2</accession>
<proteinExistence type="predicted"/>
<keyword evidence="1" id="KW-0812">Transmembrane</keyword>
<dbReference type="EMBL" id="GGEC01072715">
    <property type="protein sequence ID" value="MBX53199.1"/>
    <property type="molecule type" value="Transcribed_RNA"/>
</dbReference>
<organism evidence="2">
    <name type="scientific">Rhizophora mucronata</name>
    <name type="common">Asiatic mangrove</name>
    <dbReference type="NCBI Taxonomy" id="61149"/>
    <lineage>
        <taxon>Eukaryota</taxon>
        <taxon>Viridiplantae</taxon>
        <taxon>Streptophyta</taxon>
        <taxon>Embryophyta</taxon>
        <taxon>Tracheophyta</taxon>
        <taxon>Spermatophyta</taxon>
        <taxon>Magnoliopsida</taxon>
        <taxon>eudicotyledons</taxon>
        <taxon>Gunneridae</taxon>
        <taxon>Pentapetalae</taxon>
        <taxon>rosids</taxon>
        <taxon>fabids</taxon>
        <taxon>Malpighiales</taxon>
        <taxon>Rhizophoraceae</taxon>
        <taxon>Rhizophora</taxon>
    </lineage>
</organism>